<dbReference type="InterPro" id="IPR057031">
    <property type="entry name" value="SFR19-like_C"/>
</dbReference>
<feature type="compositionally biased region" description="Basic residues" evidence="3">
    <location>
        <begin position="651"/>
        <end position="667"/>
    </location>
</feature>
<dbReference type="PANTHER" id="PTHR36886">
    <property type="entry name" value="PROTEIN FRIGIDA-ESSENTIAL 1"/>
    <property type="match status" value="1"/>
</dbReference>
<dbReference type="EMBL" id="GDJX01016096">
    <property type="protein sequence ID" value="JAT51840.1"/>
    <property type="molecule type" value="Transcribed_RNA"/>
</dbReference>
<reference evidence="6" key="1">
    <citation type="submission" date="2015-07" db="EMBL/GenBank/DDBJ databases">
        <title>Transcriptome Assembly of Anthurium amnicola.</title>
        <authorList>
            <person name="Suzuki J."/>
        </authorList>
    </citation>
    <scope>NUCLEOTIDE SEQUENCE</scope>
</reference>
<organism evidence="6">
    <name type="scientific">Anthurium amnicola</name>
    <dbReference type="NCBI Taxonomy" id="1678845"/>
    <lineage>
        <taxon>Eukaryota</taxon>
        <taxon>Viridiplantae</taxon>
        <taxon>Streptophyta</taxon>
        <taxon>Embryophyta</taxon>
        <taxon>Tracheophyta</taxon>
        <taxon>Spermatophyta</taxon>
        <taxon>Magnoliopsida</taxon>
        <taxon>Liliopsida</taxon>
        <taxon>Araceae</taxon>
        <taxon>Pothoideae</taxon>
        <taxon>Potheae</taxon>
        <taxon>Anthurium</taxon>
    </lineage>
</organism>
<feature type="region of interest" description="Disordered" evidence="3">
    <location>
        <begin position="1234"/>
        <end position="1274"/>
    </location>
</feature>
<evidence type="ECO:0000259" key="4">
    <source>
        <dbReference type="PROSITE" id="PS50103"/>
    </source>
</evidence>
<dbReference type="InterPro" id="IPR000571">
    <property type="entry name" value="Znf_CCCH"/>
</dbReference>
<feature type="region of interest" description="Disordered" evidence="3">
    <location>
        <begin position="784"/>
        <end position="819"/>
    </location>
</feature>
<feature type="region of interest" description="Disordered" evidence="3">
    <location>
        <begin position="200"/>
        <end position="222"/>
    </location>
</feature>
<gene>
    <name evidence="6" type="primary">Os08g0135800_2</name>
    <name evidence="6" type="ORF">g.50499</name>
</gene>
<feature type="zinc finger region" description="C3H1-type" evidence="2">
    <location>
        <begin position="706"/>
        <end position="732"/>
    </location>
</feature>
<evidence type="ECO:0000259" key="5">
    <source>
        <dbReference type="PROSITE" id="PS50128"/>
    </source>
</evidence>
<keyword evidence="2" id="KW-0863">Zinc-finger</keyword>
<name>A0A1D1YB41_9ARAE</name>
<keyword evidence="2" id="KW-0479">Metal-binding</keyword>
<dbReference type="GO" id="GO:0006397">
    <property type="term" value="P:mRNA processing"/>
    <property type="evidence" value="ECO:0007669"/>
    <property type="project" value="UniProtKB-KW"/>
</dbReference>
<feature type="domain" description="C3H1-type" evidence="4">
    <location>
        <begin position="706"/>
        <end position="732"/>
    </location>
</feature>
<feature type="region of interest" description="Disordered" evidence="3">
    <location>
        <begin position="117"/>
        <end position="150"/>
    </location>
</feature>
<feature type="region of interest" description="Disordered" evidence="3">
    <location>
        <begin position="159"/>
        <end position="178"/>
    </location>
</feature>
<feature type="compositionally biased region" description="Basic and acidic residues" evidence="3">
    <location>
        <begin position="749"/>
        <end position="760"/>
    </location>
</feature>
<evidence type="ECO:0000256" key="1">
    <source>
        <dbReference type="ARBA" id="ARBA00022664"/>
    </source>
</evidence>
<feature type="compositionally biased region" description="Pro residues" evidence="3">
    <location>
        <begin position="50"/>
        <end position="61"/>
    </location>
</feature>
<evidence type="ECO:0000313" key="6">
    <source>
        <dbReference type="EMBL" id="JAT51840.1"/>
    </source>
</evidence>
<protein>
    <submittedName>
        <fullName evidence="6">Zinc finger CCCH domain-containing protein 55</fullName>
    </submittedName>
</protein>
<feature type="region of interest" description="Disordered" evidence="3">
    <location>
        <begin position="928"/>
        <end position="966"/>
    </location>
</feature>
<feature type="compositionally biased region" description="Basic and acidic residues" evidence="3">
    <location>
        <begin position="159"/>
        <end position="169"/>
    </location>
</feature>
<feature type="compositionally biased region" description="Polar residues" evidence="3">
    <location>
        <begin position="784"/>
        <end position="801"/>
    </location>
</feature>
<dbReference type="PROSITE" id="PS50128">
    <property type="entry name" value="SURP"/>
    <property type="match status" value="1"/>
</dbReference>
<dbReference type="GO" id="GO:0008270">
    <property type="term" value="F:zinc ion binding"/>
    <property type="evidence" value="ECO:0007669"/>
    <property type="project" value="UniProtKB-KW"/>
</dbReference>
<feature type="region of interest" description="Disordered" evidence="3">
    <location>
        <begin position="628"/>
        <end position="705"/>
    </location>
</feature>
<dbReference type="Pfam" id="PF23030">
    <property type="entry name" value="SCAF11-like_C"/>
    <property type="match status" value="1"/>
</dbReference>
<dbReference type="GO" id="GO:0003723">
    <property type="term" value="F:RNA binding"/>
    <property type="evidence" value="ECO:0007669"/>
    <property type="project" value="InterPro"/>
</dbReference>
<dbReference type="Gene3D" id="1.10.10.790">
    <property type="entry name" value="Surp module"/>
    <property type="match status" value="1"/>
</dbReference>
<feature type="compositionally biased region" description="Polar residues" evidence="3">
    <location>
        <begin position="13"/>
        <end position="30"/>
    </location>
</feature>
<evidence type="ECO:0000256" key="3">
    <source>
        <dbReference type="SAM" id="MobiDB-lite"/>
    </source>
</evidence>
<dbReference type="InterPro" id="IPR052650">
    <property type="entry name" value="Zinc_finger_CCCH"/>
</dbReference>
<keyword evidence="2" id="KW-0862">Zinc</keyword>
<dbReference type="PROSITE" id="PS50103">
    <property type="entry name" value="ZF_C3H1"/>
    <property type="match status" value="1"/>
</dbReference>
<proteinExistence type="predicted"/>
<dbReference type="InterPro" id="IPR000061">
    <property type="entry name" value="Surp"/>
</dbReference>
<feature type="compositionally biased region" description="Pro residues" evidence="3">
    <location>
        <begin position="120"/>
        <end position="145"/>
    </location>
</feature>
<dbReference type="InterPro" id="IPR035967">
    <property type="entry name" value="SWAP/Surp_sf"/>
</dbReference>
<feature type="compositionally biased region" description="Polar residues" evidence="3">
    <location>
        <begin position="944"/>
        <end position="964"/>
    </location>
</feature>
<dbReference type="SUPFAM" id="SSF109905">
    <property type="entry name" value="Surp module (SWAP domain)"/>
    <property type="match status" value="1"/>
</dbReference>
<feature type="region of interest" description="Disordered" evidence="3">
    <location>
        <begin position="745"/>
        <end position="768"/>
    </location>
</feature>
<sequence>MLNMGQPYMHLNPPSSSNYGNTPVANSYAPQIQAGAPYPPPMGNQNIHHIPPPPFPPPRVLPPSGVTSQGQLLYRTPHPPPPGIQHVPTPPPPPPSSFVTVTPAPFVPFVCGSTNEALPPSLPPPPPPPPPSSPPPLPSPPPPPSSQVEELPIIDSKGAPDLKIMKDPEPVSPIEGPRDATQLIGDVVVHSGPARVNDEVEYSTNKEESPAHLSPPPPRPADEVVHNIEALCKFMTTVGPQFEDLARAKEIGNPGFSFLFGGEPGSAAAIGYEYFQWVKRKSQFEPELCNLPEEIVLSQTHSKPQSSIDEIKASPAESDMEMDDDASQPERNQGIAELNEETNEDAVSQTVIEEQFHALLNVTQEGVPEMPLPRILPSSESSFLNLERHDGGKFTEHLISAVSPEVTTDASIGNVKQPVRSTFEDVTMVDVPSSHSDGRNVDVSRVLVKDGSPFRHIQGYASDDSVEDEKKEFFIHATPDRVSPSSGIDTSHEIDRAALHSSLASKDATVTEKSSRLHIESADACLLGIPPVVYNVGSSPASHDGASPTAVSPLLLHRVASTDDFGNRQLYDQVLDGGKGIAGASCHRDIPETEKDGFGQQVGEFCQEKYATKDSELEVDEFGRMIREGAISSDSEGMPYERRGTRDRNRSRSRSPQQNRRRSRSPWRWRERRSPSESWSPKIQRSRSKSPQPPRRMGERARRNHAQPPECFNFLRGRCHRGASCRFLHHDLGRYRNNRPQYHQDISQDSERDAHSDVKSPEQSPGGTHIVKETAAVQQESFLLEGSSQQSEARTDLNSGSPKDETLDRGASFDSMKDDGKHLISCEAGQSQTGKVDQELGSHEVFNQPQESHNAEPIQEAPDACLTEKENAQKSLGECHSLADDSLGEHVSPLSEMQNTLNEGHLGQPSSAEVSMNQPQLFISVPTLPSESENVPSQHLHAGPSTSQLSPKETIQSSDFQTQMPAAPPCITEIPVTQSYPRPSPESLSYPNLVPSVRHFAPQPSSFAGGNFNIHLSQTQLPPFQGRPHVPSFAETPPQPSLGQPSHYPLYVPQPPREDCLQPSRTNFLSQPSPVDRFPANRPPLTGDYYSAPPRPTWVDLPPPSYGKEAVMHPAPITNSHPQFQQSAMRFRGEFPPQADIRFLHHQVLHSVEEQKHMDEFMRRTLPGATQQGQTFGGPNFIRIEQQHLSHPMTETHQLAPSFHPLPLKREGSVPFPGYNIQPQDRRPLLRDDFHASAGGVPYSQQAPHGLPHPTGSNFPSSMGEPGAIGPSSRYPLSIPENDLNPLLSDVGLSKLAARTHYNPFASTFEQSSSKYVSNVFKQEGSTSFGSNYDSSLGFGHTLMGGRASTKIATSPRSRGTDVTFLSKPGGLLPTAQSQELIDRSYPWQQSAGEIVQKQFRKEPPVGDQYDPLSDSIEPSSKMSKKFSSIQEQDPVVQDTDIASSIHVPADVEENNKQKFGPAISAKIDNDEFGETAPDTEVGAVENGSPVLVDGRDWSPPIPIDLPDKVMGEVEIDLVRSPGKSKRGKDSRSMKLFKIALADFVKEVLKPSWRQGNMSKEAFKTIVKKTVDKVSGSVSKHQIPKTQAKINQYVESSQRKLTKLVMGYVDKYVKM</sequence>
<feature type="compositionally biased region" description="Polar residues" evidence="3">
    <location>
        <begin position="928"/>
        <end position="937"/>
    </location>
</feature>
<feature type="domain" description="SURP motif" evidence="5">
    <location>
        <begin position="227"/>
        <end position="272"/>
    </location>
</feature>
<evidence type="ECO:0000256" key="2">
    <source>
        <dbReference type="PROSITE-ProRule" id="PRU00723"/>
    </source>
</evidence>
<feature type="region of interest" description="Disordered" evidence="3">
    <location>
        <begin position="1"/>
        <end position="100"/>
    </location>
</feature>
<accession>A0A1D1YB41</accession>
<feature type="region of interest" description="Disordered" evidence="3">
    <location>
        <begin position="1475"/>
        <end position="1499"/>
    </location>
</feature>
<feature type="compositionally biased region" description="Pro residues" evidence="3">
    <location>
        <begin position="77"/>
        <end position="96"/>
    </location>
</feature>
<dbReference type="PANTHER" id="PTHR36886:SF7">
    <property type="entry name" value="EXPRESSED PROTEIN"/>
    <property type="match status" value="1"/>
</dbReference>
<feature type="compositionally biased region" description="Basic and acidic residues" evidence="3">
    <location>
        <begin position="639"/>
        <end position="650"/>
    </location>
</feature>
<keyword evidence="1" id="KW-0507">mRNA processing</keyword>